<evidence type="ECO:0000313" key="13">
    <source>
        <dbReference type="Proteomes" id="UP000626148"/>
    </source>
</evidence>
<feature type="compositionally biased region" description="Pro residues" evidence="10">
    <location>
        <begin position="266"/>
        <end position="279"/>
    </location>
</feature>
<dbReference type="InterPro" id="IPR000563">
    <property type="entry name" value="Flag_FliH"/>
</dbReference>
<comment type="caution">
    <text evidence="12">The sequence shown here is derived from an EMBL/GenBank/DDBJ whole genome shotgun (WGS) entry which is preliminary data.</text>
</comment>
<feature type="compositionally biased region" description="Basic and acidic residues" evidence="10">
    <location>
        <begin position="57"/>
        <end position="66"/>
    </location>
</feature>
<comment type="function">
    <text evidence="1">Needed for flagellar regrowth and assembly.</text>
</comment>
<evidence type="ECO:0000256" key="6">
    <source>
        <dbReference type="ARBA" id="ARBA00022490"/>
    </source>
</evidence>
<sequence length="388" mass="42512">MSSNPKSNHRNRPSADADVETYRLPRWDSQGNPVSEPRQSVASEDIEEADVQLPTAEDIRRIHEDAYNEGFESGYEQGMRQGQADGHKQGQQKGYQAGEAQGRETGEKAGFEAARAAEDERIEAELKPLATVLEELQSALPEQEAALKDGLVVLATRIARNVIDAELSLKPDHIASLAHAAVQALPNADERLIIEMNPADEALVSRVAESHWTLEPDDAITRGGCVVRTRFSYIDYTLEHRYRQQVANLLAHLGLSERLTELEQPWPLPAAEPPQPPPAEDVHSDPEPVPEEPESKDTEHLQSNASEPDHEVDTSQVGSTSPTADTDNEYGAPALDENPTESPDSESIPDNDEAVPEPEPEPVTNAPPEADNEPEPPTDPEPPDEPPR</sequence>
<dbReference type="Proteomes" id="UP000626148">
    <property type="component" value="Unassembled WGS sequence"/>
</dbReference>
<dbReference type="GO" id="GO:0009288">
    <property type="term" value="C:bacterial-type flagellum"/>
    <property type="evidence" value="ECO:0007669"/>
    <property type="project" value="InterPro"/>
</dbReference>
<evidence type="ECO:0000256" key="2">
    <source>
        <dbReference type="ARBA" id="ARBA00004496"/>
    </source>
</evidence>
<evidence type="ECO:0000256" key="7">
    <source>
        <dbReference type="ARBA" id="ARBA00022795"/>
    </source>
</evidence>
<evidence type="ECO:0000256" key="8">
    <source>
        <dbReference type="ARBA" id="ARBA00022927"/>
    </source>
</evidence>
<feature type="domain" description="Flagellar assembly protein FliH/Type III secretion system HrpE" evidence="11">
    <location>
        <begin position="124"/>
        <end position="244"/>
    </location>
</feature>
<keyword evidence="6" id="KW-0963">Cytoplasm</keyword>
<evidence type="ECO:0000256" key="3">
    <source>
        <dbReference type="ARBA" id="ARBA00006602"/>
    </source>
</evidence>
<feature type="region of interest" description="Disordered" evidence="10">
    <location>
        <begin position="266"/>
        <end position="388"/>
    </location>
</feature>
<keyword evidence="13" id="KW-1185">Reference proteome</keyword>
<accession>A0A918N7H4</accession>
<protein>
    <recommendedName>
        <fullName evidence="4">Flagellar assembly protein FliH</fullName>
    </recommendedName>
</protein>
<dbReference type="PANTHER" id="PTHR34982">
    <property type="entry name" value="YOP PROTEINS TRANSLOCATION PROTEIN L"/>
    <property type="match status" value="1"/>
</dbReference>
<dbReference type="AlphaFoldDB" id="A0A918N7H4"/>
<feature type="compositionally biased region" description="Acidic residues" evidence="10">
    <location>
        <begin position="343"/>
        <end position="360"/>
    </location>
</feature>
<comment type="subcellular location">
    <subcellularLocation>
        <location evidence="2">Cytoplasm</location>
    </subcellularLocation>
</comment>
<evidence type="ECO:0000256" key="1">
    <source>
        <dbReference type="ARBA" id="ARBA00003041"/>
    </source>
</evidence>
<evidence type="ECO:0000256" key="10">
    <source>
        <dbReference type="SAM" id="MobiDB-lite"/>
    </source>
</evidence>
<dbReference type="GO" id="GO:0044781">
    <property type="term" value="P:bacterial-type flagellum organization"/>
    <property type="evidence" value="ECO:0007669"/>
    <property type="project" value="UniProtKB-KW"/>
</dbReference>
<feature type="compositionally biased region" description="Polar residues" evidence="10">
    <location>
        <begin position="314"/>
        <end position="325"/>
    </location>
</feature>
<evidence type="ECO:0000256" key="5">
    <source>
        <dbReference type="ARBA" id="ARBA00022448"/>
    </source>
</evidence>
<dbReference type="PRINTS" id="PR01003">
    <property type="entry name" value="FLGFLIH"/>
</dbReference>
<dbReference type="InterPro" id="IPR018035">
    <property type="entry name" value="Flagellar_FliH/T3SS_HrpE"/>
</dbReference>
<comment type="similarity">
    <text evidence="3">Belongs to the FliH family.</text>
</comment>
<feature type="region of interest" description="Disordered" evidence="10">
    <location>
        <begin position="1"/>
        <end position="108"/>
    </location>
</feature>
<feature type="compositionally biased region" description="Polar residues" evidence="10">
    <location>
        <begin position="29"/>
        <end position="42"/>
    </location>
</feature>
<organism evidence="12 13">
    <name type="scientific">Saccharospirillum salsuginis</name>
    <dbReference type="NCBI Taxonomy" id="418750"/>
    <lineage>
        <taxon>Bacteria</taxon>
        <taxon>Pseudomonadati</taxon>
        <taxon>Pseudomonadota</taxon>
        <taxon>Gammaproteobacteria</taxon>
        <taxon>Oceanospirillales</taxon>
        <taxon>Saccharospirillaceae</taxon>
        <taxon>Saccharospirillum</taxon>
    </lineage>
</organism>
<reference evidence="12" key="2">
    <citation type="submission" date="2020-09" db="EMBL/GenBank/DDBJ databases">
        <authorList>
            <person name="Sun Q."/>
            <person name="Kim S."/>
        </authorList>
    </citation>
    <scope>NUCLEOTIDE SEQUENCE</scope>
    <source>
        <strain evidence="12">KCTC 22169</strain>
    </source>
</reference>
<dbReference type="GO" id="GO:0071973">
    <property type="term" value="P:bacterial-type flagellum-dependent cell motility"/>
    <property type="evidence" value="ECO:0007669"/>
    <property type="project" value="InterPro"/>
</dbReference>
<keyword evidence="9" id="KW-1006">Bacterial flagellum protein export</keyword>
<evidence type="ECO:0000259" key="11">
    <source>
        <dbReference type="Pfam" id="PF02108"/>
    </source>
</evidence>
<dbReference type="PANTHER" id="PTHR34982:SF1">
    <property type="entry name" value="FLAGELLAR ASSEMBLY PROTEIN FLIH"/>
    <property type="match status" value="1"/>
</dbReference>
<dbReference type="GO" id="GO:0003774">
    <property type="term" value="F:cytoskeletal motor activity"/>
    <property type="evidence" value="ECO:0007669"/>
    <property type="project" value="InterPro"/>
</dbReference>
<keyword evidence="7" id="KW-1005">Bacterial flagellum biogenesis</keyword>
<dbReference type="GO" id="GO:0015031">
    <property type="term" value="P:protein transport"/>
    <property type="evidence" value="ECO:0007669"/>
    <property type="project" value="UniProtKB-KW"/>
</dbReference>
<gene>
    <name evidence="12" type="ORF">GCM10007392_17340</name>
</gene>
<evidence type="ECO:0000256" key="4">
    <source>
        <dbReference type="ARBA" id="ARBA00016507"/>
    </source>
</evidence>
<keyword evidence="8" id="KW-0653">Protein transport</keyword>
<keyword evidence="5" id="KW-0813">Transport</keyword>
<reference evidence="12" key="1">
    <citation type="journal article" date="2014" name="Int. J. Syst. Evol. Microbiol.">
        <title>Complete genome sequence of Corynebacterium casei LMG S-19264T (=DSM 44701T), isolated from a smear-ripened cheese.</title>
        <authorList>
            <consortium name="US DOE Joint Genome Institute (JGI-PGF)"/>
            <person name="Walter F."/>
            <person name="Albersmeier A."/>
            <person name="Kalinowski J."/>
            <person name="Ruckert C."/>
        </authorList>
    </citation>
    <scope>NUCLEOTIDE SEQUENCE</scope>
    <source>
        <strain evidence="12">KCTC 22169</strain>
    </source>
</reference>
<dbReference type="Pfam" id="PF02108">
    <property type="entry name" value="FliH"/>
    <property type="match status" value="1"/>
</dbReference>
<evidence type="ECO:0000256" key="9">
    <source>
        <dbReference type="ARBA" id="ARBA00023225"/>
    </source>
</evidence>
<dbReference type="EMBL" id="BMXR01000004">
    <property type="protein sequence ID" value="GGX50703.1"/>
    <property type="molecule type" value="Genomic_DNA"/>
</dbReference>
<dbReference type="RefSeq" id="WP_189608156.1">
    <property type="nucleotide sequence ID" value="NZ_BMXR01000004.1"/>
</dbReference>
<feature type="compositionally biased region" description="Acidic residues" evidence="10">
    <location>
        <begin position="370"/>
        <end position="388"/>
    </location>
</feature>
<evidence type="ECO:0000313" key="12">
    <source>
        <dbReference type="EMBL" id="GGX50703.1"/>
    </source>
</evidence>
<dbReference type="InterPro" id="IPR051472">
    <property type="entry name" value="T3SS_Stator/FliH"/>
</dbReference>
<dbReference type="GO" id="GO:0005829">
    <property type="term" value="C:cytosol"/>
    <property type="evidence" value="ECO:0007669"/>
    <property type="project" value="TreeGrafter"/>
</dbReference>
<name>A0A918N7H4_9GAMM</name>
<proteinExistence type="inferred from homology"/>